<evidence type="ECO:0000313" key="1">
    <source>
        <dbReference type="EMBL" id="TLD91033.1"/>
    </source>
</evidence>
<protein>
    <submittedName>
        <fullName evidence="1">Uncharacterized protein</fullName>
    </submittedName>
</protein>
<proteinExistence type="predicted"/>
<accession>A0A4U8SVV7</accession>
<dbReference type="RefSeq" id="WP_167480497.1">
    <property type="nucleotide sequence ID" value="NZ_JRPE02000035.1"/>
</dbReference>
<sequence length="122" mass="14691">MALRVKIFCLKSLILTQDSLILRYRFYGDYALSLESLIVVPENQLVWNNNEWGDDKSKGIWIARVIRKDKKVYLYPILSERNAWFGLNNLQELYNYLSKKLDFDIIKQTQKPFLFYYKLKEI</sequence>
<dbReference type="Proteomes" id="UP000029921">
    <property type="component" value="Unassembled WGS sequence"/>
</dbReference>
<dbReference type="EMBL" id="JRPE02000035">
    <property type="protein sequence ID" value="TLD91033.1"/>
    <property type="molecule type" value="Genomic_DNA"/>
</dbReference>
<dbReference type="AlphaFoldDB" id="A0A4U8SVV7"/>
<keyword evidence="2" id="KW-1185">Reference proteome</keyword>
<name>A0A4U8SVV7_9HELI</name>
<organism evidence="1 2">
    <name type="scientific">Helicobacter magdeburgensis</name>
    <dbReference type="NCBI Taxonomy" id="471858"/>
    <lineage>
        <taxon>Bacteria</taxon>
        <taxon>Pseudomonadati</taxon>
        <taxon>Campylobacterota</taxon>
        <taxon>Epsilonproteobacteria</taxon>
        <taxon>Campylobacterales</taxon>
        <taxon>Helicobacteraceae</taxon>
        <taxon>Helicobacter</taxon>
    </lineage>
</organism>
<evidence type="ECO:0000313" key="2">
    <source>
        <dbReference type="Proteomes" id="UP000029921"/>
    </source>
</evidence>
<gene>
    <name evidence="1" type="ORF">LS74_010655</name>
</gene>
<comment type="caution">
    <text evidence="1">The sequence shown here is derived from an EMBL/GenBank/DDBJ whole genome shotgun (WGS) entry which is preliminary data.</text>
</comment>
<reference evidence="1 2" key="1">
    <citation type="journal article" date="2014" name="Genome Announc.">
        <title>Draft genome sequences of eight enterohepatic helicobacter species isolated from both laboratory and wild rodents.</title>
        <authorList>
            <person name="Sheh A."/>
            <person name="Shen Z."/>
            <person name="Fox J.G."/>
        </authorList>
    </citation>
    <scope>NUCLEOTIDE SEQUENCE [LARGE SCALE GENOMIC DNA]</scope>
    <source>
        <strain evidence="1 2">MIT 96-1001</strain>
    </source>
</reference>